<feature type="domain" description="Nucleolar protein Dnt1-like N-terminal" evidence="2">
    <location>
        <begin position="78"/>
        <end position="147"/>
    </location>
</feature>
<evidence type="ECO:0000259" key="2">
    <source>
        <dbReference type="Pfam" id="PF10407"/>
    </source>
</evidence>
<feature type="region of interest" description="Disordered" evidence="1">
    <location>
        <begin position="212"/>
        <end position="294"/>
    </location>
</feature>
<feature type="compositionally biased region" description="Basic and acidic residues" evidence="1">
    <location>
        <begin position="498"/>
        <end position="512"/>
    </location>
</feature>
<feature type="region of interest" description="Disordered" evidence="1">
    <location>
        <begin position="578"/>
        <end position="616"/>
    </location>
</feature>
<dbReference type="OrthoDB" id="6365676at2759"/>
<evidence type="ECO:0000313" key="3">
    <source>
        <dbReference type="EMBL" id="SCV00240.1"/>
    </source>
</evidence>
<dbReference type="Pfam" id="PF10407">
    <property type="entry name" value="Cytokin_check_N"/>
    <property type="match status" value="1"/>
</dbReference>
<gene>
    <name evidence="3" type="ORF">LANO_0F05908G</name>
</gene>
<evidence type="ECO:0000313" key="4">
    <source>
        <dbReference type="Proteomes" id="UP000189911"/>
    </source>
</evidence>
<feature type="compositionally biased region" description="Basic and acidic residues" evidence="1">
    <location>
        <begin position="809"/>
        <end position="876"/>
    </location>
</feature>
<keyword evidence="4" id="KW-1185">Reference proteome</keyword>
<dbReference type="AlphaFoldDB" id="A0A1G4K887"/>
<feature type="compositionally biased region" description="Low complexity" evidence="1">
    <location>
        <begin position="1120"/>
        <end position="1133"/>
    </location>
</feature>
<reference evidence="4" key="1">
    <citation type="submission" date="2016-03" db="EMBL/GenBank/DDBJ databases">
        <authorList>
            <person name="Devillers Hugo."/>
        </authorList>
    </citation>
    <scope>NUCLEOTIDE SEQUENCE [LARGE SCALE GENOMIC DNA]</scope>
</reference>
<feature type="compositionally biased region" description="Low complexity" evidence="1">
    <location>
        <begin position="1201"/>
        <end position="1222"/>
    </location>
</feature>
<feature type="compositionally biased region" description="Acidic residues" evidence="1">
    <location>
        <begin position="1185"/>
        <end position="1200"/>
    </location>
</feature>
<dbReference type="GO" id="GO:0000183">
    <property type="term" value="P:rDNA heterochromatin formation"/>
    <property type="evidence" value="ECO:0007669"/>
    <property type="project" value="InterPro"/>
</dbReference>
<feature type="compositionally biased region" description="Basic and acidic residues" evidence="1">
    <location>
        <begin position="1008"/>
        <end position="1020"/>
    </location>
</feature>
<feature type="compositionally biased region" description="Basic residues" evidence="1">
    <location>
        <begin position="645"/>
        <end position="654"/>
    </location>
</feature>
<feature type="region of interest" description="Disordered" evidence="1">
    <location>
        <begin position="346"/>
        <end position="391"/>
    </location>
</feature>
<feature type="compositionally biased region" description="Basic and acidic residues" evidence="1">
    <location>
        <begin position="691"/>
        <end position="707"/>
    </location>
</feature>
<organism evidence="3 4">
    <name type="scientific">Lachancea nothofagi CBS 11611</name>
    <dbReference type="NCBI Taxonomy" id="1266666"/>
    <lineage>
        <taxon>Eukaryota</taxon>
        <taxon>Fungi</taxon>
        <taxon>Dikarya</taxon>
        <taxon>Ascomycota</taxon>
        <taxon>Saccharomycotina</taxon>
        <taxon>Saccharomycetes</taxon>
        <taxon>Saccharomycetales</taxon>
        <taxon>Saccharomycetaceae</taxon>
        <taxon>Lachancea</taxon>
    </lineage>
</organism>
<feature type="compositionally biased region" description="Basic and acidic residues" evidence="1">
    <location>
        <begin position="892"/>
        <end position="903"/>
    </location>
</feature>
<feature type="compositionally biased region" description="Basic and acidic residues" evidence="1">
    <location>
        <begin position="633"/>
        <end position="644"/>
    </location>
</feature>
<feature type="compositionally biased region" description="Basic and acidic residues" evidence="1">
    <location>
        <begin position="914"/>
        <end position="923"/>
    </location>
</feature>
<feature type="compositionally biased region" description="Basic and acidic residues" evidence="1">
    <location>
        <begin position="606"/>
        <end position="616"/>
    </location>
</feature>
<dbReference type="EMBL" id="LT598452">
    <property type="protein sequence ID" value="SCV00240.1"/>
    <property type="molecule type" value="Genomic_DNA"/>
</dbReference>
<feature type="compositionally biased region" description="Polar residues" evidence="1">
    <location>
        <begin position="781"/>
        <end position="798"/>
    </location>
</feature>
<evidence type="ECO:0000256" key="1">
    <source>
        <dbReference type="SAM" id="MobiDB-lite"/>
    </source>
</evidence>
<feature type="compositionally biased region" description="Acidic residues" evidence="1">
    <location>
        <begin position="596"/>
        <end position="605"/>
    </location>
</feature>
<feature type="region of interest" description="Disordered" evidence="1">
    <location>
        <begin position="403"/>
        <end position="431"/>
    </location>
</feature>
<sequence length="1244" mass="135153">MYKLQVVLVPPNSANGSFPLSLIPATAENSQVLPSSMGANGSAILAGGRPEVLGSGGTNNNLFMSSFMSSHIPQPKLKKLLHFTKPTNTLLTLAEEIVDRCDKIYPDLAQPVEVLTLQDSNECDLDPDYLVKDVFNVDNMVRAVLRRDLEVAEDQPQTLYPIKRRRLNSEAVKSGIPNGNLGSQPNVLHIAKKRPHMLRNSTAMRVSTPLANQIYPPANGRQVNSDYEDDDVGDRSILPPPQPQSQPIRISSGIDSAKKVNFNDNTISRSEAVDPDKSRQQRLPSGTPMRPLKTRVATTPNGIESQDQLLMVNDAEITASATPMATNNRITSGMLRIPEPKISEVEKELRQGPASPSAVLPARPDRIPMKKQDIPMSDDEDESQSSAEDDQIRAEGHIKQVLEPGFKLSASRQTSIADNNGSPIKDGNKIGNVNLAELPSVGRRITRKSSLESKVESLIKNANTLSEKEKEDSRHNRDEAVATRRKDTFSDEDDLEDDRLHQDPNDTVRVNHIDNSGNTSFQKSELLSMLKGNKFDIPSDFSSRSLRSKAGYFENSAEKSKASVKDVINQRLQRSAARKAAELLSTGKSRNPDPPSESEEESSDIETDRSDNDKVTVLENQALKKLNIHPLKERVIGKSLEKQLKAKKNVKVKGGKAITVATPEKGPKSNVGATPSKSAKSSALATTNWDASEKENNNITKSSKDLADNTVSSSAASKTSSRSTPNSEQSADSRTIGEHPPGLTGPQEISSNLIKGISPAPPNPDTKPYQSQEFVEDSDNDSPNVSSLQNGASSTTKSVSKRPPPSVLKRKEDAERKRKERAALKRAREEEHTKKKAEKEAKRREKDEIAAQKKVEREAKKKMKEEETTKKREIKTNSKASEAARSAASEQPVKKSKEQKSANETDSEIQINSKPEKGERGKNGVEAANNLDTGLVLDGKSASDGGNVEPSTSLEPQDLAQYFTTGDKTKATQRPKVSASAPAQSPEEDKASQLQKLKSQYTSGKPPPLERERKDQEPLDKSASSSSNSVEDVPDADSSSDENNSSGDSSSDEDESTTSKKSRRGIVDTPKGAIISLPKRAKASDLSALENAPQSTQQTSADQPLDSLTKVPVTRLMEMSSPISKQQSPSSIRNSKKPQSKPSRSLSSLSDLVSRGVPEVKDVSLKSSQAPFRPTAEKEGSSDEQSQEESDASESQDESDSSNGSSDSDSSSNFISAKSASKALGRHKRSNSGFASLVKDSKKN</sequence>
<dbReference type="InterPro" id="IPR018844">
    <property type="entry name" value="Dnt1-like_N"/>
</dbReference>
<feature type="region of interest" description="Disordered" evidence="1">
    <location>
        <begin position="633"/>
        <end position="1244"/>
    </location>
</feature>
<feature type="compositionally biased region" description="Low complexity" evidence="1">
    <location>
        <begin position="712"/>
        <end position="724"/>
    </location>
</feature>
<dbReference type="PANTHER" id="PTHR28196">
    <property type="entry name" value="NUCLEOLAR PROTEIN NET1-RELATED"/>
    <property type="match status" value="1"/>
</dbReference>
<feature type="compositionally biased region" description="Low complexity" evidence="1">
    <location>
        <begin position="878"/>
        <end position="890"/>
    </location>
</feature>
<feature type="compositionally biased region" description="Polar residues" evidence="1">
    <location>
        <begin position="992"/>
        <end position="1003"/>
    </location>
</feature>
<dbReference type="PANTHER" id="PTHR28196:SF1">
    <property type="entry name" value="NUCLEOLAR PROTEIN NET1-RELATED"/>
    <property type="match status" value="1"/>
</dbReference>
<feature type="compositionally biased region" description="Acidic residues" evidence="1">
    <location>
        <begin position="376"/>
        <end position="389"/>
    </location>
</feature>
<feature type="compositionally biased region" description="Basic and acidic residues" evidence="1">
    <location>
        <begin position="363"/>
        <end position="373"/>
    </location>
</feature>
<dbReference type="Proteomes" id="UP000189911">
    <property type="component" value="Chromosome F"/>
</dbReference>
<feature type="compositionally biased region" description="Basic and acidic residues" evidence="1">
    <location>
        <begin position="466"/>
        <end position="489"/>
    </location>
</feature>
<feature type="compositionally biased region" description="Polar residues" evidence="1">
    <location>
        <begin position="410"/>
        <end position="422"/>
    </location>
</feature>
<feature type="compositionally biased region" description="Polar residues" evidence="1">
    <location>
        <begin position="1092"/>
        <end position="1102"/>
    </location>
</feature>
<protein>
    <submittedName>
        <fullName evidence="3">LANO_0F05908g1_1</fullName>
    </submittedName>
</protein>
<feature type="compositionally biased region" description="Polar residues" evidence="1">
    <location>
        <begin position="904"/>
        <end position="913"/>
    </location>
</feature>
<feature type="region of interest" description="Disordered" evidence="1">
    <location>
        <begin position="463"/>
        <end position="519"/>
    </location>
</feature>
<feature type="compositionally biased region" description="Low complexity" evidence="1">
    <location>
        <begin position="673"/>
        <end position="687"/>
    </location>
</feature>
<feature type="compositionally biased region" description="Low complexity" evidence="1">
    <location>
        <begin position="1140"/>
        <end position="1155"/>
    </location>
</feature>
<accession>A0A1G4K887</accession>
<dbReference type="InterPro" id="IPR043185">
    <property type="entry name" value="Net1/Tof2"/>
</dbReference>
<proteinExistence type="predicted"/>
<name>A0A1G4K887_9SACH</name>